<keyword evidence="3" id="KW-1185">Reference proteome</keyword>
<dbReference type="InParanoid" id="K9G680"/>
<evidence type="ECO:0000313" key="3">
    <source>
        <dbReference type="Proteomes" id="UP000009882"/>
    </source>
</evidence>
<evidence type="ECO:0000313" key="2">
    <source>
        <dbReference type="EMBL" id="EKV17420.1"/>
    </source>
</evidence>
<sequence>METLTRSLELSPENRLTSRARRPMGMSLGSAFP</sequence>
<dbReference type="HOGENOM" id="CLU_3384959_0_0_1"/>
<dbReference type="Proteomes" id="UP000009882">
    <property type="component" value="Unassembled WGS sequence"/>
</dbReference>
<dbReference type="AlphaFoldDB" id="K9G680"/>
<dbReference type="EMBL" id="AKCT01000066">
    <property type="protein sequence ID" value="EKV17420.1"/>
    <property type="molecule type" value="Genomic_DNA"/>
</dbReference>
<evidence type="ECO:0000256" key="1">
    <source>
        <dbReference type="SAM" id="MobiDB-lite"/>
    </source>
</evidence>
<feature type="region of interest" description="Disordered" evidence="1">
    <location>
        <begin position="1"/>
        <end position="33"/>
    </location>
</feature>
<organism evidence="2 3">
    <name type="scientific">Penicillium digitatum (strain PHI26 / CECT 20796)</name>
    <name type="common">Green mold</name>
    <dbReference type="NCBI Taxonomy" id="1170229"/>
    <lineage>
        <taxon>Eukaryota</taxon>
        <taxon>Fungi</taxon>
        <taxon>Dikarya</taxon>
        <taxon>Ascomycota</taxon>
        <taxon>Pezizomycotina</taxon>
        <taxon>Eurotiomycetes</taxon>
        <taxon>Eurotiomycetidae</taxon>
        <taxon>Eurotiales</taxon>
        <taxon>Aspergillaceae</taxon>
        <taxon>Penicillium</taxon>
    </lineage>
</organism>
<protein>
    <submittedName>
        <fullName evidence="2">Uncharacterized protein</fullName>
    </submittedName>
</protein>
<proteinExistence type="predicted"/>
<comment type="caution">
    <text evidence="2">The sequence shown here is derived from an EMBL/GenBank/DDBJ whole genome shotgun (WGS) entry which is preliminary data.</text>
</comment>
<reference evidence="3" key="1">
    <citation type="journal article" date="2012" name="BMC Genomics">
        <title>Genome sequence of the necrotrophic fungus Penicillium digitatum, the main postharvest pathogen of citrus.</title>
        <authorList>
            <person name="Marcet-Houben M."/>
            <person name="Ballester A.-R."/>
            <person name="de la Fuente B."/>
            <person name="Harries E."/>
            <person name="Marcos J.F."/>
            <person name="Gonzalez-Candelas L."/>
            <person name="Gabaldon T."/>
        </authorList>
    </citation>
    <scope>NUCLEOTIDE SEQUENCE [LARGE SCALE GENOMIC DNA]</scope>
    <source>
        <strain evidence="3">PHI26 / CECT 20796</strain>
    </source>
</reference>
<accession>K9G680</accession>
<gene>
    <name evidence="2" type="ORF">PDIG_15440</name>
</gene>
<name>K9G680_PEND2</name>